<keyword evidence="14" id="KW-0449">Lipoprotein</keyword>
<dbReference type="NCBIfam" id="TIGR03027">
    <property type="entry name" value="pepcterm_export"/>
    <property type="match status" value="1"/>
</dbReference>
<feature type="domain" description="SLBB" evidence="17">
    <location>
        <begin position="127"/>
        <end position="207"/>
    </location>
</feature>
<evidence type="ECO:0000313" key="19">
    <source>
        <dbReference type="Proteomes" id="UP000633814"/>
    </source>
</evidence>
<keyword evidence="6" id="KW-0812">Transmembrane</keyword>
<dbReference type="Pfam" id="PF22461">
    <property type="entry name" value="SLBB_2"/>
    <property type="match status" value="1"/>
</dbReference>
<evidence type="ECO:0000256" key="3">
    <source>
        <dbReference type="ARBA" id="ARBA00022448"/>
    </source>
</evidence>
<dbReference type="InterPro" id="IPR049712">
    <property type="entry name" value="Poly_export"/>
</dbReference>
<comment type="subcellular location">
    <subcellularLocation>
        <location evidence="1">Cell outer membrane</location>
        <topology evidence="1">Multi-pass membrane protein</topology>
    </subcellularLocation>
</comment>
<feature type="signal peptide" evidence="15">
    <location>
        <begin position="1"/>
        <end position="27"/>
    </location>
</feature>
<accession>A0ABS8C350</accession>
<dbReference type="InterPro" id="IPR054765">
    <property type="entry name" value="SLBB_dom"/>
</dbReference>
<evidence type="ECO:0000256" key="6">
    <source>
        <dbReference type="ARBA" id="ARBA00022692"/>
    </source>
</evidence>
<name>A0ABS8C350_9ALTE</name>
<dbReference type="Pfam" id="PF02563">
    <property type="entry name" value="Poly_export"/>
    <property type="match status" value="1"/>
</dbReference>
<keyword evidence="7 15" id="KW-0732">Signal</keyword>
<keyword evidence="5" id="KW-0762">Sugar transport</keyword>
<dbReference type="RefSeq" id="WP_226750826.1">
    <property type="nucleotide sequence ID" value="NZ_JAEINI020000004.1"/>
</dbReference>
<evidence type="ECO:0000259" key="16">
    <source>
        <dbReference type="Pfam" id="PF02563"/>
    </source>
</evidence>
<evidence type="ECO:0000256" key="8">
    <source>
        <dbReference type="ARBA" id="ARBA00023047"/>
    </source>
</evidence>
<dbReference type="PROSITE" id="PS51257">
    <property type="entry name" value="PROKAR_LIPOPROTEIN"/>
    <property type="match status" value="1"/>
</dbReference>
<feature type="chain" id="PRO_5046387140" evidence="15">
    <location>
        <begin position="28"/>
        <end position="212"/>
    </location>
</feature>
<reference evidence="18 19" key="1">
    <citation type="submission" date="2021-10" db="EMBL/GenBank/DDBJ databases">
        <title>Alishewanella koreense sp. nov. isolated from seawater of southwestern coast in South Korea and the proposal for the reclassification of Rheinheimera perlucida and Rheinheimera tuosuensis as Arsukibacterium perlucida and Arsukibacterium tuosuensis.</title>
        <authorList>
            <person name="Kim K.H."/>
            <person name="Ruan W."/>
            <person name="Kim K.R."/>
            <person name="Baek J.H."/>
            <person name="Jeon C.O."/>
        </authorList>
    </citation>
    <scope>NUCLEOTIDE SEQUENCE [LARGE SCALE GENOMIC DNA]</scope>
    <source>
        <strain evidence="18 19">16-MA</strain>
    </source>
</reference>
<feature type="domain" description="Polysaccharide export protein N-terminal" evidence="16">
    <location>
        <begin position="44"/>
        <end position="117"/>
    </location>
</feature>
<evidence type="ECO:0000256" key="12">
    <source>
        <dbReference type="ARBA" id="ARBA00023139"/>
    </source>
</evidence>
<dbReference type="Gene3D" id="3.30.1950.10">
    <property type="entry name" value="wza like domain"/>
    <property type="match status" value="1"/>
</dbReference>
<keyword evidence="9" id="KW-0406">Ion transport</keyword>
<comment type="similarity">
    <text evidence="2">Belongs to the BexD/CtrA/VexA family.</text>
</comment>
<evidence type="ECO:0000256" key="4">
    <source>
        <dbReference type="ARBA" id="ARBA00022452"/>
    </source>
</evidence>
<sequence length="212" mass="23297">MNNKLNAKTTFSALVAVTLLLSGCAQNSTLPRASVQNSVTTSVDNYQYLIGPDDSLTIFVWRNPELSGNFIVRPDGKISTSLIEDVEVSGKTPTQLARDMELILAKYIRDPVVTVSVNNFVGPYSEQVRVIGQALNPQAVNYRQYMTLLDVMITVGGLTEFADGNNAKLVRTTNGSQRTYNIRLDDLVREGEISANVDILPGDIIIVPEAWF</sequence>
<keyword evidence="3" id="KW-0813">Transport</keyword>
<dbReference type="EMBL" id="JAEINI020000004">
    <property type="protein sequence ID" value="MCB5226731.1"/>
    <property type="molecule type" value="Genomic_DNA"/>
</dbReference>
<protein>
    <submittedName>
        <fullName evidence="18">Polysaccharide export protein</fullName>
    </submittedName>
</protein>
<keyword evidence="4" id="KW-1134">Transmembrane beta strand</keyword>
<evidence type="ECO:0000256" key="13">
    <source>
        <dbReference type="ARBA" id="ARBA00023237"/>
    </source>
</evidence>
<evidence type="ECO:0000256" key="7">
    <source>
        <dbReference type="ARBA" id="ARBA00022729"/>
    </source>
</evidence>
<evidence type="ECO:0000256" key="5">
    <source>
        <dbReference type="ARBA" id="ARBA00022597"/>
    </source>
</evidence>
<evidence type="ECO:0000256" key="14">
    <source>
        <dbReference type="ARBA" id="ARBA00023288"/>
    </source>
</evidence>
<dbReference type="Gene3D" id="3.10.560.10">
    <property type="entry name" value="Outer membrane lipoprotein wza domain like"/>
    <property type="match status" value="1"/>
</dbReference>
<evidence type="ECO:0000256" key="2">
    <source>
        <dbReference type="ARBA" id="ARBA00009450"/>
    </source>
</evidence>
<comment type="caution">
    <text evidence="18">The sequence shown here is derived from an EMBL/GenBank/DDBJ whole genome shotgun (WGS) entry which is preliminary data.</text>
</comment>
<dbReference type="InterPro" id="IPR017477">
    <property type="entry name" value="PEP-CTERM_polysacc_export"/>
</dbReference>
<dbReference type="PANTHER" id="PTHR33619">
    <property type="entry name" value="POLYSACCHARIDE EXPORT PROTEIN GFCE-RELATED"/>
    <property type="match status" value="1"/>
</dbReference>
<evidence type="ECO:0000256" key="1">
    <source>
        <dbReference type="ARBA" id="ARBA00004571"/>
    </source>
</evidence>
<keyword evidence="11" id="KW-0472">Membrane</keyword>
<evidence type="ECO:0000256" key="9">
    <source>
        <dbReference type="ARBA" id="ARBA00023065"/>
    </source>
</evidence>
<dbReference type="InterPro" id="IPR003715">
    <property type="entry name" value="Poly_export_N"/>
</dbReference>
<dbReference type="Proteomes" id="UP000633814">
    <property type="component" value="Unassembled WGS sequence"/>
</dbReference>
<keyword evidence="19" id="KW-1185">Reference proteome</keyword>
<evidence type="ECO:0000256" key="10">
    <source>
        <dbReference type="ARBA" id="ARBA00023114"/>
    </source>
</evidence>
<proteinExistence type="inferred from homology"/>
<organism evidence="18 19">
    <name type="scientific">Alishewanella maricola</name>
    <dbReference type="NCBI Taxonomy" id="2795740"/>
    <lineage>
        <taxon>Bacteria</taxon>
        <taxon>Pseudomonadati</taxon>
        <taxon>Pseudomonadota</taxon>
        <taxon>Gammaproteobacteria</taxon>
        <taxon>Alteromonadales</taxon>
        <taxon>Alteromonadaceae</taxon>
        <taxon>Alishewanella</taxon>
    </lineage>
</organism>
<keyword evidence="13" id="KW-0998">Cell outer membrane</keyword>
<evidence type="ECO:0000256" key="15">
    <source>
        <dbReference type="SAM" id="SignalP"/>
    </source>
</evidence>
<evidence type="ECO:0000313" key="18">
    <source>
        <dbReference type="EMBL" id="MCB5226731.1"/>
    </source>
</evidence>
<keyword evidence="8" id="KW-0625">Polysaccharide transport</keyword>
<evidence type="ECO:0000259" key="17">
    <source>
        <dbReference type="Pfam" id="PF22461"/>
    </source>
</evidence>
<gene>
    <name evidence="18" type="ORF">JAO78_007850</name>
</gene>
<dbReference type="PANTHER" id="PTHR33619:SF3">
    <property type="entry name" value="POLYSACCHARIDE EXPORT PROTEIN GFCE-RELATED"/>
    <property type="match status" value="1"/>
</dbReference>
<keyword evidence="10" id="KW-0626">Porin</keyword>
<evidence type="ECO:0000256" key="11">
    <source>
        <dbReference type="ARBA" id="ARBA00023136"/>
    </source>
</evidence>
<keyword evidence="12" id="KW-0564">Palmitate</keyword>